<dbReference type="KEGG" id="naq:D0T90_01470"/>
<name>A0A5P3MP73_NEIAN</name>
<protein>
    <submittedName>
        <fullName evidence="2">Methyltransferase</fullName>
    </submittedName>
</protein>
<dbReference type="Gene3D" id="3.40.50.150">
    <property type="entry name" value="Vaccinia Virus protein VP39"/>
    <property type="match status" value="1"/>
</dbReference>
<dbReference type="RefSeq" id="WP_123794509.1">
    <property type="nucleotide sequence ID" value="NZ_CP031699.1"/>
</dbReference>
<gene>
    <name evidence="2" type="ORF">D0T90_01470</name>
</gene>
<dbReference type="AlphaFoldDB" id="A0A5P3MP73"/>
<evidence type="ECO:0000313" key="2">
    <source>
        <dbReference type="EMBL" id="QEY23332.1"/>
    </source>
</evidence>
<evidence type="ECO:0000313" key="3">
    <source>
        <dbReference type="Proteomes" id="UP000325536"/>
    </source>
</evidence>
<dbReference type="EMBL" id="CP031699">
    <property type="protein sequence ID" value="QEY23332.1"/>
    <property type="molecule type" value="Genomic_DNA"/>
</dbReference>
<keyword evidence="2" id="KW-0808">Transferase</keyword>
<feature type="domain" description="Methyltransferase type 11" evidence="1">
    <location>
        <begin position="53"/>
        <end position="101"/>
    </location>
</feature>
<dbReference type="SUPFAM" id="SSF53335">
    <property type="entry name" value="S-adenosyl-L-methionine-dependent methyltransferases"/>
    <property type="match status" value="1"/>
</dbReference>
<proteinExistence type="predicted"/>
<dbReference type="InterPro" id="IPR029063">
    <property type="entry name" value="SAM-dependent_MTases_sf"/>
</dbReference>
<evidence type="ECO:0000259" key="1">
    <source>
        <dbReference type="Pfam" id="PF08241"/>
    </source>
</evidence>
<organism evidence="2 3">
    <name type="scientific">Neisseria animalis</name>
    <dbReference type="NCBI Taxonomy" id="492"/>
    <lineage>
        <taxon>Bacteria</taxon>
        <taxon>Pseudomonadati</taxon>
        <taxon>Pseudomonadota</taxon>
        <taxon>Betaproteobacteria</taxon>
        <taxon>Neisseriales</taxon>
        <taxon>Neisseriaceae</taxon>
        <taxon>Neisseria</taxon>
    </lineage>
</organism>
<keyword evidence="2" id="KW-0489">Methyltransferase</keyword>
<dbReference type="GO" id="GO:0008757">
    <property type="term" value="F:S-adenosylmethionine-dependent methyltransferase activity"/>
    <property type="evidence" value="ECO:0007669"/>
    <property type="project" value="InterPro"/>
</dbReference>
<dbReference type="Proteomes" id="UP000325536">
    <property type="component" value="Chromosome"/>
</dbReference>
<dbReference type="Pfam" id="PF08241">
    <property type="entry name" value="Methyltransf_11"/>
    <property type="match status" value="1"/>
</dbReference>
<dbReference type="OrthoDB" id="6191410at2"/>
<dbReference type="GO" id="GO:0032259">
    <property type="term" value="P:methylation"/>
    <property type="evidence" value="ECO:0007669"/>
    <property type="project" value="UniProtKB-KW"/>
</dbReference>
<accession>A0A5P3MP73</accession>
<dbReference type="InterPro" id="IPR013216">
    <property type="entry name" value="Methyltransf_11"/>
</dbReference>
<keyword evidence="3" id="KW-1185">Reference proteome</keyword>
<reference evidence="2 3" key="1">
    <citation type="submission" date="2018-08" db="EMBL/GenBank/DDBJ databases">
        <title>Neisseria animalis ATCC 49930 complete genome.</title>
        <authorList>
            <person name="Veseli I.A."/>
            <person name="Mascarenhas dos Santos A.C."/>
            <person name="Buttler R."/>
            <person name="Pombert J.-F."/>
        </authorList>
    </citation>
    <scope>NUCLEOTIDE SEQUENCE [LARGE SCALE GENOMIC DNA]</scope>
    <source>
        <strain evidence="2 3">ATCC 49930</strain>
    </source>
</reference>
<sequence length="217" mass="24569">MQWFEYTAAGRYAAEKEKAFFDSHVPQKKQLAVQLGARWLRPSEQIIYVPEDVEMAVCATAWADRSLDMLLMPHTHEYAGCPLLALAEAARVLKVGGRLVLTGFNPHSLWYFSRWFDGKRLPRREHCLSLSELKQHAEALGFSIEYGKFMVYVPAAGSLSALRFWQFLEKAGDRWWPQCAAVYGLVLVKQAAGVHLLPECETQMEEVLVLGAARVPD</sequence>